<dbReference type="AlphaFoldDB" id="A0AAW8J4U5"/>
<dbReference type="PANTHER" id="PTHR34205:SF2">
    <property type="entry name" value="DUF962 DOMAIN-CONTAINING PROTEIN"/>
    <property type="match status" value="1"/>
</dbReference>
<evidence type="ECO:0000313" key="2">
    <source>
        <dbReference type="EMBL" id="MDQ8934417.1"/>
    </source>
</evidence>
<reference evidence="2" key="1">
    <citation type="submission" date="2023-08" db="EMBL/GenBank/DDBJ databases">
        <title>Emergence of clinically-relevant ST2 carbapenem-resistant Acinetobacter baumannii strains in hospital sewages in Zhejiang, East of China.</title>
        <authorList>
            <person name="Kaichao C."/>
            <person name="Zhang R."/>
        </authorList>
    </citation>
    <scope>NUCLEOTIDE SEQUENCE</scope>
    <source>
        <strain evidence="2">M-RB-37</strain>
    </source>
</reference>
<keyword evidence="1" id="KW-0812">Transmembrane</keyword>
<comment type="caution">
    <text evidence="2">The sequence shown here is derived from an EMBL/GenBank/DDBJ whole genome shotgun (WGS) entry which is preliminary data.</text>
</comment>
<dbReference type="InterPro" id="IPR009305">
    <property type="entry name" value="Mpo1-like"/>
</dbReference>
<dbReference type="EMBL" id="JAVIDL010000002">
    <property type="protein sequence ID" value="MDQ8934417.1"/>
    <property type="molecule type" value="Genomic_DNA"/>
</dbReference>
<accession>A0AAW8J4U5</accession>
<dbReference type="Pfam" id="PF06127">
    <property type="entry name" value="Mpo1-like"/>
    <property type="match status" value="1"/>
</dbReference>
<evidence type="ECO:0000313" key="3">
    <source>
        <dbReference type="Proteomes" id="UP001243844"/>
    </source>
</evidence>
<keyword evidence="1" id="KW-1133">Transmembrane helix</keyword>
<evidence type="ECO:0000256" key="1">
    <source>
        <dbReference type="SAM" id="Phobius"/>
    </source>
</evidence>
<dbReference type="PANTHER" id="PTHR34205">
    <property type="entry name" value="TRANSMEMBRANE PROTEIN"/>
    <property type="match status" value="1"/>
</dbReference>
<name>A0AAW8J4U5_9GAMM</name>
<proteinExistence type="predicted"/>
<feature type="transmembrane region" description="Helical" evidence="1">
    <location>
        <begin position="64"/>
        <end position="83"/>
    </location>
</feature>
<protein>
    <submittedName>
        <fullName evidence="2">DUF962 domain-containing protein</fullName>
    </submittedName>
</protein>
<dbReference type="RefSeq" id="WP_308974034.1">
    <property type="nucleotide sequence ID" value="NZ_JAVIDL010000002.1"/>
</dbReference>
<sequence>MNPQFEIQEVASSQVVFPIRDYSEFYRFYLTEHRHITSRRLHCLGSSIALYCAYKTIKTRQVKYLAYGVLAGYTCAWVGHFMFEKNKPASFKQPIYSFISDWHMFKDIITGRLSLLDRQRDKIPS</sequence>
<keyword evidence="1" id="KW-0472">Membrane</keyword>
<dbReference type="Proteomes" id="UP001243844">
    <property type="component" value="Unassembled WGS sequence"/>
</dbReference>
<gene>
    <name evidence="2" type="ORF">RFH47_01470</name>
</gene>
<organism evidence="2 3">
    <name type="scientific">Acinetobacter rudis</name>
    <dbReference type="NCBI Taxonomy" id="632955"/>
    <lineage>
        <taxon>Bacteria</taxon>
        <taxon>Pseudomonadati</taxon>
        <taxon>Pseudomonadota</taxon>
        <taxon>Gammaproteobacteria</taxon>
        <taxon>Moraxellales</taxon>
        <taxon>Moraxellaceae</taxon>
        <taxon>Acinetobacter</taxon>
    </lineage>
</organism>